<dbReference type="AlphaFoldDB" id="A0A010ZKI7"/>
<dbReference type="EMBL" id="JFBT01000001">
    <property type="protein sequence ID" value="EXG79164.1"/>
    <property type="molecule type" value="Genomic_DNA"/>
</dbReference>
<reference evidence="1 2" key="1">
    <citation type="submission" date="2013-07" db="EMBL/GenBank/DDBJ databases">
        <authorList>
            <consortium name="DOE Joint Genome Institute"/>
            <person name="Eisen J."/>
            <person name="Huntemann M."/>
            <person name="Han J."/>
            <person name="Chen A."/>
            <person name="Kyrpides N."/>
            <person name="Mavromatis K."/>
            <person name="Markowitz V."/>
            <person name="Palaniappan K."/>
            <person name="Ivanova N."/>
            <person name="Schaumberg A."/>
            <person name="Pati A."/>
            <person name="Liolios K."/>
            <person name="Nordberg H.P."/>
            <person name="Cantor M.N."/>
            <person name="Hua S.X."/>
            <person name="Woyke T."/>
        </authorList>
    </citation>
    <scope>NUCLEOTIDE SEQUENCE [LARGE SCALE GENOMIC DNA]</scope>
    <source>
        <strain evidence="1 2">DSM 44712</strain>
    </source>
</reference>
<comment type="caution">
    <text evidence="1">The sequence shown here is derived from an EMBL/GenBank/DDBJ whole genome shotgun (WGS) entry which is preliminary data.</text>
</comment>
<accession>A0A010ZKI7</accession>
<keyword evidence="2" id="KW-1185">Reference proteome</keyword>
<dbReference type="HOGENOM" id="CLU_2600169_0_0_11"/>
<gene>
    <name evidence="1" type="ORF">CryarDRAFT_0190</name>
</gene>
<organism evidence="1 2">
    <name type="scientific">Cryptosporangium arvum DSM 44712</name>
    <dbReference type="NCBI Taxonomy" id="927661"/>
    <lineage>
        <taxon>Bacteria</taxon>
        <taxon>Bacillati</taxon>
        <taxon>Actinomycetota</taxon>
        <taxon>Actinomycetes</taxon>
        <taxon>Cryptosporangiales</taxon>
        <taxon>Cryptosporangiaceae</taxon>
        <taxon>Cryptosporangium</taxon>
    </lineage>
</organism>
<name>A0A010ZKI7_9ACTN</name>
<evidence type="ECO:0000313" key="1">
    <source>
        <dbReference type="EMBL" id="EXG79164.1"/>
    </source>
</evidence>
<dbReference type="Proteomes" id="UP000021053">
    <property type="component" value="Unassembled WGS sequence"/>
</dbReference>
<evidence type="ECO:0000313" key="2">
    <source>
        <dbReference type="Proteomes" id="UP000021053"/>
    </source>
</evidence>
<proteinExistence type="predicted"/>
<sequence length="79" mass="9195">MDSQRFRLVHDDEEGGWTAYDGDAVMFTVREHYGADETIRLFVDRVEEWFEHGDDVVVLLDVTEYGYDALIVPWSVVNP</sequence>
<protein>
    <submittedName>
        <fullName evidence="1">Uncharacterized protein</fullName>
    </submittedName>
</protein>